<keyword evidence="2" id="KW-1185">Reference proteome</keyword>
<sequence length="83" mass="9227">MPVSAADLEKAIRDTLPVTHLQVVDESSGCGDNYSVLIVSEAFEGKTTLARHRMVNDLLRVQISQIHAFTQKTLTPKQYDAQK</sequence>
<organism evidence="1 2">
    <name type="scientific">Auriscalpium vulgare</name>
    <dbReference type="NCBI Taxonomy" id="40419"/>
    <lineage>
        <taxon>Eukaryota</taxon>
        <taxon>Fungi</taxon>
        <taxon>Dikarya</taxon>
        <taxon>Basidiomycota</taxon>
        <taxon>Agaricomycotina</taxon>
        <taxon>Agaricomycetes</taxon>
        <taxon>Russulales</taxon>
        <taxon>Auriscalpiaceae</taxon>
        <taxon>Auriscalpium</taxon>
    </lineage>
</organism>
<accession>A0ACB8RZW9</accession>
<dbReference type="EMBL" id="MU275870">
    <property type="protein sequence ID" value="KAI0049723.1"/>
    <property type="molecule type" value="Genomic_DNA"/>
</dbReference>
<reference evidence="1" key="2">
    <citation type="journal article" date="2022" name="New Phytol.">
        <title>Evolutionary transition to the ectomycorrhizal habit in the genomes of a hyperdiverse lineage of mushroom-forming fungi.</title>
        <authorList>
            <person name="Looney B."/>
            <person name="Miyauchi S."/>
            <person name="Morin E."/>
            <person name="Drula E."/>
            <person name="Courty P.E."/>
            <person name="Kohler A."/>
            <person name="Kuo A."/>
            <person name="LaButti K."/>
            <person name="Pangilinan J."/>
            <person name="Lipzen A."/>
            <person name="Riley R."/>
            <person name="Andreopoulos W."/>
            <person name="He G."/>
            <person name="Johnson J."/>
            <person name="Nolan M."/>
            <person name="Tritt A."/>
            <person name="Barry K.W."/>
            <person name="Grigoriev I.V."/>
            <person name="Nagy L.G."/>
            <person name="Hibbett D."/>
            <person name="Henrissat B."/>
            <person name="Matheny P.B."/>
            <person name="Labbe J."/>
            <person name="Martin F.M."/>
        </authorList>
    </citation>
    <scope>NUCLEOTIDE SEQUENCE</scope>
    <source>
        <strain evidence="1">FP105234-sp</strain>
    </source>
</reference>
<evidence type="ECO:0000313" key="2">
    <source>
        <dbReference type="Proteomes" id="UP000814033"/>
    </source>
</evidence>
<gene>
    <name evidence="1" type="ORF">FA95DRAFT_1604189</name>
</gene>
<evidence type="ECO:0000313" key="1">
    <source>
        <dbReference type="EMBL" id="KAI0049723.1"/>
    </source>
</evidence>
<proteinExistence type="predicted"/>
<protein>
    <submittedName>
        <fullName evidence="1">Bola-like protein</fullName>
    </submittedName>
</protein>
<reference evidence="1" key="1">
    <citation type="submission" date="2021-02" db="EMBL/GenBank/DDBJ databases">
        <authorList>
            <consortium name="DOE Joint Genome Institute"/>
            <person name="Ahrendt S."/>
            <person name="Looney B.P."/>
            <person name="Miyauchi S."/>
            <person name="Morin E."/>
            <person name="Drula E."/>
            <person name="Courty P.E."/>
            <person name="Chicoki N."/>
            <person name="Fauchery L."/>
            <person name="Kohler A."/>
            <person name="Kuo A."/>
            <person name="Labutti K."/>
            <person name="Pangilinan J."/>
            <person name="Lipzen A."/>
            <person name="Riley R."/>
            <person name="Andreopoulos W."/>
            <person name="He G."/>
            <person name="Johnson J."/>
            <person name="Barry K.W."/>
            <person name="Grigoriev I.V."/>
            <person name="Nagy L."/>
            <person name="Hibbett D."/>
            <person name="Henrissat B."/>
            <person name="Matheny P.B."/>
            <person name="Labbe J."/>
            <person name="Martin F."/>
        </authorList>
    </citation>
    <scope>NUCLEOTIDE SEQUENCE</scope>
    <source>
        <strain evidence="1">FP105234-sp</strain>
    </source>
</reference>
<comment type="caution">
    <text evidence="1">The sequence shown here is derived from an EMBL/GenBank/DDBJ whole genome shotgun (WGS) entry which is preliminary data.</text>
</comment>
<dbReference type="Proteomes" id="UP000814033">
    <property type="component" value="Unassembled WGS sequence"/>
</dbReference>
<name>A0ACB8RZW9_9AGAM</name>